<evidence type="ECO:0000313" key="2">
    <source>
        <dbReference type="Proteomes" id="UP000501868"/>
    </source>
</evidence>
<organism evidence="1 2">
    <name type="scientific">Priestia megaterium</name>
    <name type="common">Bacillus megaterium</name>
    <dbReference type="NCBI Taxonomy" id="1404"/>
    <lineage>
        <taxon>Bacteria</taxon>
        <taxon>Bacillati</taxon>
        <taxon>Bacillota</taxon>
        <taxon>Bacilli</taxon>
        <taxon>Bacillales</taxon>
        <taxon>Bacillaceae</taxon>
        <taxon>Priestia</taxon>
    </lineage>
</organism>
<dbReference type="InterPro" id="IPR006379">
    <property type="entry name" value="HAD-SF_hydro_IIB"/>
</dbReference>
<dbReference type="PANTHER" id="PTHR10000:SF8">
    <property type="entry name" value="HAD SUPERFAMILY HYDROLASE-LIKE, TYPE 3"/>
    <property type="match status" value="1"/>
</dbReference>
<proteinExistence type="predicted"/>
<dbReference type="PROSITE" id="PS01229">
    <property type="entry name" value="COF_2"/>
    <property type="match status" value="1"/>
</dbReference>
<dbReference type="InterPro" id="IPR036412">
    <property type="entry name" value="HAD-like_sf"/>
</dbReference>
<dbReference type="GO" id="GO:0005829">
    <property type="term" value="C:cytosol"/>
    <property type="evidence" value="ECO:0007669"/>
    <property type="project" value="TreeGrafter"/>
</dbReference>
<reference evidence="1 2" key="2">
    <citation type="submission" date="2020-04" db="EMBL/GenBank/DDBJ databases">
        <authorList>
            <person name="Fomenkov A."/>
            <person name="Anton B.P."/>
            <person name="Roberts R.J."/>
        </authorList>
    </citation>
    <scope>NUCLEOTIDE SEQUENCE [LARGE SCALE GENOMIC DNA]</scope>
    <source>
        <strain evidence="1 2">S2</strain>
    </source>
</reference>
<dbReference type="GO" id="GO:0000287">
    <property type="term" value="F:magnesium ion binding"/>
    <property type="evidence" value="ECO:0007669"/>
    <property type="project" value="TreeGrafter"/>
</dbReference>
<dbReference type="PROSITE" id="PS01228">
    <property type="entry name" value="COF_1"/>
    <property type="match status" value="1"/>
</dbReference>
<name>A0A6H1NWE1_PRIMG</name>
<reference evidence="1 2" key="1">
    <citation type="submission" date="2020-04" db="EMBL/GenBank/DDBJ databases">
        <title>Genome-Wide Identification of 5-Methylcytosine Sites in Bacterial Genomes By High-Throughput Sequencing of MspJI Restriction Fragments.</title>
        <authorList>
            <person name="Wu V."/>
        </authorList>
    </citation>
    <scope>NUCLEOTIDE SEQUENCE [LARGE SCALE GENOMIC DNA]</scope>
    <source>
        <strain evidence="1 2">S2</strain>
    </source>
</reference>
<gene>
    <name evidence="1" type="ORF">HFZ78_00430</name>
</gene>
<dbReference type="InterPro" id="IPR000150">
    <property type="entry name" value="Cof"/>
</dbReference>
<dbReference type="NCBIfam" id="TIGR00099">
    <property type="entry name" value="Cof-subfamily"/>
    <property type="match status" value="1"/>
</dbReference>
<dbReference type="Gene3D" id="3.30.1240.10">
    <property type="match status" value="1"/>
</dbReference>
<dbReference type="InterPro" id="IPR023214">
    <property type="entry name" value="HAD_sf"/>
</dbReference>
<evidence type="ECO:0000313" key="1">
    <source>
        <dbReference type="EMBL" id="QIZ05421.1"/>
    </source>
</evidence>
<dbReference type="CDD" id="cd07516">
    <property type="entry name" value="HAD_Pase"/>
    <property type="match status" value="1"/>
</dbReference>
<dbReference type="SUPFAM" id="SSF56784">
    <property type="entry name" value="HAD-like"/>
    <property type="match status" value="1"/>
</dbReference>
<sequence length="287" mass="32311">MKYLLLATDLDGTLLNDEKEIDVETIEAIHEYRQQGGKVVICSGRSPLSTQWIARTIGLEGEPIIAYNGAKMIDENGEVSEQSVFQYEPLMSFWELCEAEGIYAHFYEGDTLLVPQVNKWNENWIENNIPTLEKSGGERRHCQSFREKCRVKVIDDFYRYVKEQEPNITKIAVFDDGNKLDDFTKRLKEKSVDMEISSSFNFVNLEITPTGVTKASALMKLTEQLKIPISQTAAIGDNYNDALMLSVAGLGIAMGNAPEKVRQLADQVTGNNNEAGVAKAIRRYLLE</sequence>
<dbReference type="AlphaFoldDB" id="A0A6H1NWE1"/>
<dbReference type="GO" id="GO:0016791">
    <property type="term" value="F:phosphatase activity"/>
    <property type="evidence" value="ECO:0007669"/>
    <property type="project" value="TreeGrafter"/>
</dbReference>
<dbReference type="SFLD" id="SFLDG01140">
    <property type="entry name" value="C2.B:_Phosphomannomutase_and_P"/>
    <property type="match status" value="1"/>
</dbReference>
<protein>
    <submittedName>
        <fullName evidence="1">HAD family phosphatase</fullName>
    </submittedName>
</protein>
<dbReference type="Proteomes" id="UP000501868">
    <property type="component" value="Chromosome"/>
</dbReference>
<dbReference type="SFLD" id="SFLDS00003">
    <property type="entry name" value="Haloacid_Dehalogenase"/>
    <property type="match status" value="1"/>
</dbReference>
<dbReference type="Pfam" id="PF08282">
    <property type="entry name" value="Hydrolase_3"/>
    <property type="match status" value="1"/>
</dbReference>
<dbReference type="NCBIfam" id="TIGR01484">
    <property type="entry name" value="HAD-SF-IIB"/>
    <property type="match status" value="1"/>
</dbReference>
<dbReference type="EMBL" id="CP051128">
    <property type="protein sequence ID" value="QIZ05421.1"/>
    <property type="molecule type" value="Genomic_DNA"/>
</dbReference>
<accession>A0A6H1NWE1</accession>
<dbReference type="PANTHER" id="PTHR10000">
    <property type="entry name" value="PHOSPHOSERINE PHOSPHATASE"/>
    <property type="match status" value="1"/>
</dbReference>
<dbReference type="Gene3D" id="3.40.50.1000">
    <property type="entry name" value="HAD superfamily/HAD-like"/>
    <property type="match status" value="1"/>
</dbReference>
<dbReference type="SFLD" id="SFLDG01144">
    <property type="entry name" value="C2.B.4:_PGP_Like"/>
    <property type="match status" value="1"/>
</dbReference>